<sequence length="125" mass="13600">PLNPDPPWNSTSTPVCLAALLALVFIASGGIRPVDASGYFGRRVLFVPITSPTSDDTCAADYANKDKNELELLENGLFNQEFLESVGVGNKIKMCSAYISQSDPTQSVFRVMSFQIQSILRALKI</sequence>
<accession>A0A553NIY0</accession>
<dbReference type="AlphaFoldDB" id="A0A553NIY0"/>
<evidence type="ECO:0000313" key="2">
    <source>
        <dbReference type="EMBL" id="TRY65386.1"/>
    </source>
</evidence>
<feature type="chain" id="PRO_5022202455" evidence="1">
    <location>
        <begin position="37"/>
        <end position="125"/>
    </location>
</feature>
<comment type="caution">
    <text evidence="2">The sequence shown here is derived from an EMBL/GenBank/DDBJ whole genome shotgun (WGS) entry which is preliminary data.</text>
</comment>
<dbReference type="EMBL" id="VCGU01000275">
    <property type="protein sequence ID" value="TRY65386.1"/>
    <property type="molecule type" value="Genomic_DNA"/>
</dbReference>
<dbReference type="Proteomes" id="UP000318571">
    <property type="component" value="Unassembled WGS sequence"/>
</dbReference>
<keyword evidence="1" id="KW-0732">Signal</keyword>
<proteinExistence type="predicted"/>
<evidence type="ECO:0000313" key="3">
    <source>
        <dbReference type="Proteomes" id="UP000318571"/>
    </source>
</evidence>
<protein>
    <submittedName>
        <fullName evidence="2">Uncharacterized protein</fullName>
    </submittedName>
</protein>
<keyword evidence="3" id="KW-1185">Reference proteome</keyword>
<organism evidence="2 3">
    <name type="scientific">Tigriopus californicus</name>
    <name type="common">Marine copepod</name>
    <dbReference type="NCBI Taxonomy" id="6832"/>
    <lineage>
        <taxon>Eukaryota</taxon>
        <taxon>Metazoa</taxon>
        <taxon>Ecdysozoa</taxon>
        <taxon>Arthropoda</taxon>
        <taxon>Crustacea</taxon>
        <taxon>Multicrustacea</taxon>
        <taxon>Hexanauplia</taxon>
        <taxon>Copepoda</taxon>
        <taxon>Harpacticoida</taxon>
        <taxon>Harpacticidae</taxon>
        <taxon>Tigriopus</taxon>
    </lineage>
</organism>
<evidence type="ECO:0000256" key="1">
    <source>
        <dbReference type="SAM" id="SignalP"/>
    </source>
</evidence>
<feature type="non-terminal residue" evidence="2">
    <location>
        <position position="1"/>
    </location>
</feature>
<feature type="signal peptide" evidence="1">
    <location>
        <begin position="1"/>
        <end position="36"/>
    </location>
</feature>
<gene>
    <name evidence="2" type="ORF">TCAL_13974</name>
</gene>
<name>A0A553NIY0_TIGCA</name>
<reference evidence="2 3" key="1">
    <citation type="journal article" date="2018" name="Nat. Ecol. Evol.">
        <title>Genomic signatures of mitonuclear coevolution across populations of Tigriopus californicus.</title>
        <authorList>
            <person name="Barreto F.S."/>
            <person name="Watson E.T."/>
            <person name="Lima T.G."/>
            <person name="Willett C.S."/>
            <person name="Edmands S."/>
            <person name="Li W."/>
            <person name="Burton R.S."/>
        </authorList>
    </citation>
    <scope>NUCLEOTIDE SEQUENCE [LARGE SCALE GENOMIC DNA]</scope>
    <source>
        <strain evidence="2 3">San Diego</strain>
    </source>
</reference>